<dbReference type="OrthoDB" id="10042665at2759"/>
<evidence type="ECO:0000313" key="3">
    <source>
        <dbReference type="Proteomes" id="UP000024376"/>
    </source>
</evidence>
<proteinExistence type="predicted"/>
<accession>A0A024RXA8</accession>
<evidence type="ECO:0000313" key="2">
    <source>
        <dbReference type="EMBL" id="ETR96795.1"/>
    </source>
</evidence>
<dbReference type="EMBL" id="KI911187">
    <property type="protein sequence ID" value="ETR96795.1"/>
    <property type="molecule type" value="Genomic_DNA"/>
</dbReference>
<dbReference type="Gene3D" id="3.40.50.300">
    <property type="entry name" value="P-loop containing nucleotide triphosphate hydrolases"/>
    <property type="match status" value="1"/>
</dbReference>
<dbReference type="AlphaFoldDB" id="A0A024RXA8"/>
<dbReference type="InterPro" id="IPR027417">
    <property type="entry name" value="P-loop_NTPase"/>
</dbReference>
<dbReference type="GO" id="GO:0005524">
    <property type="term" value="F:ATP binding"/>
    <property type="evidence" value="ECO:0007669"/>
    <property type="project" value="InterPro"/>
</dbReference>
<reference evidence="3" key="1">
    <citation type="journal article" date="2013" name="Ind. Biotechnol.">
        <title>Comparative genomics analysis of Trichoderma reesei strains.</title>
        <authorList>
            <person name="Koike H."/>
            <person name="Aerts A."/>
            <person name="LaButti K."/>
            <person name="Grigoriev I.V."/>
            <person name="Baker S.E."/>
        </authorList>
    </citation>
    <scope>NUCLEOTIDE SEQUENCE [LARGE SCALE GENOMIC DNA]</scope>
    <source>
        <strain evidence="3">ATCC 56765 / BCRC 32924 / NRRL 11460 / Rut C-30</strain>
    </source>
</reference>
<dbReference type="HOGENOM" id="CLU_004471_5_0_1"/>
<name>A0A024RXA8_HYPJR</name>
<evidence type="ECO:0000259" key="1">
    <source>
        <dbReference type="Pfam" id="PF00004"/>
    </source>
</evidence>
<dbReference type="Proteomes" id="UP000024376">
    <property type="component" value="Unassembled WGS sequence"/>
</dbReference>
<gene>
    <name evidence="2" type="ORF">M419DRAFT_135082</name>
</gene>
<dbReference type="Pfam" id="PF00004">
    <property type="entry name" value="AAA"/>
    <property type="match status" value="1"/>
</dbReference>
<organism evidence="2 3">
    <name type="scientific">Hypocrea jecorina (strain ATCC 56765 / BCRC 32924 / NRRL 11460 / Rut C-30)</name>
    <name type="common">Trichoderma reesei</name>
    <dbReference type="NCBI Taxonomy" id="1344414"/>
    <lineage>
        <taxon>Eukaryota</taxon>
        <taxon>Fungi</taxon>
        <taxon>Dikarya</taxon>
        <taxon>Ascomycota</taxon>
        <taxon>Pezizomycotina</taxon>
        <taxon>Sordariomycetes</taxon>
        <taxon>Hypocreomycetidae</taxon>
        <taxon>Hypocreales</taxon>
        <taxon>Hypocreaceae</taxon>
        <taxon>Trichoderma</taxon>
    </lineage>
</organism>
<dbReference type="KEGG" id="trr:M419DRAFT_135082"/>
<dbReference type="SUPFAM" id="SSF52540">
    <property type="entry name" value="P-loop containing nucleoside triphosphate hydrolases"/>
    <property type="match status" value="1"/>
</dbReference>
<sequence length="268" mass="30618">MGYDLRRKRWEKVDVDHIREIAWNGKAFDQLIAEPETKDLIMNVLGSQLSLQTQSGVRDSKYNGFTMLMRGASGTGKTFTAESVAEFFEKPLCTVRCSDVGTTPEDVQKHLEDIFHLAKTWGCIVLLVGAEVFLERRNVNDVAQNARVSAFLRALDDYKGILILESNRLDRLDEAFNSCIQLPLHYEPLTEPNRTYVWHNLLDNIQSLDKQAMDIRDAYGYTDELARLELNGHQMHQVVTTARQLAGLRLEKMTSRHLSLVAKSFQPF</sequence>
<protein>
    <submittedName>
        <fullName evidence="2">p-loop containing nucleoside triphosphate hydrolase protein</fullName>
    </submittedName>
</protein>
<keyword evidence="2" id="KW-0378">Hydrolase</keyword>
<dbReference type="InterPro" id="IPR003959">
    <property type="entry name" value="ATPase_AAA_core"/>
</dbReference>
<dbReference type="GO" id="GO:0016887">
    <property type="term" value="F:ATP hydrolysis activity"/>
    <property type="evidence" value="ECO:0007669"/>
    <property type="project" value="InterPro"/>
</dbReference>
<dbReference type="PANTHER" id="PTHR46411">
    <property type="entry name" value="FAMILY ATPASE, PUTATIVE-RELATED"/>
    <property type="match status" value="1"/>
</dbReference>
<feature type="domain" description="ATPase AAA-type core" evidence="1">
    <location>
        <begin position="67"/>
        <end position="179"/>
    </location>
</feature>
<dbReference type="PANTHER" id="PTHR46411:SF2">
    <property type="entry name" value="AAA+ ATPASE DOMAIN-CONTAINING PROTEIN"/>
    <property type="match status" value="1"/>
</dbReference>